<keyword evidence="1 2" id="KW-0690">Ribosome biogenesis</keyword>
<dbReference type="SUPFAM" id="SSF89919">
    <property type="entry name" value="Ribosome-binding factor A, RbfA"/>
    <property type="match status" value="1"/>
</dbReference>
<reference evidence="3 4" key="1">
    <citation type="journal article" date="2013" name="Genome Announc.">
        <title>Draft Genome Sequence of Helicobacter fennelliae Strain MRY12-0050, Isolated from a Bacteremia Patient.</title>
        <authorList>
            <person name="Rimbara E."/>
            <person name="Matsui M."/>
            <person name="Mori S."/>
            <person name="Suzuki S."/>
            <person name="Suzuki M."/>
            <person name="Kim H."/>
            <person name="Sekizuka T."/>
            <person name="Kuroda M."/>
            <person name="Shibayama K."/>
        </authorList>
    </citation>
    <scope>NUCLEOTIDE SEQUENCE [LARGE SCALE GENOMIC DNA]</scope>
    <source>
        <strain evidence="3 4">MRY12-0050</strain>
    </source>
</reference>
<organism evidence="3 4">
    <name type="scientific">Helicobacter fennelliae MRY12-0050</name>
    <dbReference type="NCBI Taxonomy" id="1325130"/>
    <lineage>
        <taxon>Bacteria</taxon>
        <taxon>Pseudomonadati</taxon>
        <taxon>Campylobacterota</taxon>
        <taxon>Epsilonproteobacteria</taxon>
        <taxon>Campylobacterales</taxon>
        <taxon>Helicobacteraceae</taxon>
        <taxon>Helicobacter</taxon>
    </lineage>
</organism>
<keyword evidence="4" id="KW-1185">Reference proteome</keyword>
<dbReference type="GO" id="GO:0043024">
    <property type="term" value="F:ribosomal small subunit binding"/>
    <property type="evidence" value="ECO:0007669"/>
    <property type="project" value="TreeGrafter"/>
</dbReference>
<evidence type="ECO:0000256" key="1">
    <source>
        <dbReference type="ARBA" id="ARBA00022517"/>
    </source>
</evidence>
<comment type="similarity">
    <text evidence="2">Belongs to the RbfA family.</text>
</comment>
<dbReference type="Pfam" id="PF02033">
    <property type="entry name" value="RBFA"/>
    <property type="match status" value="1"/>
</dbReference>
<comment type="subcellular location">
    <subcellularLocation>
        <location evidence="2">Cytoplasm</location>
    </subcellularLocation>
</comment>
<dbReference type="InterPro" id="IPR015946">
    <property type="entry name" value="KH_dom-like_a/b"/>
</dbReference>
<proteinExistence type="inferred from homology"/>
<evidence type="ECO:0000313" key="4">
    <source>
        <dbReference type="Proteomes" id="UP000018143"/>
    </source>
</evidence>
<dbReference type="Proteomes" id="UP000018143">
    <property type="component" value="Unassembled WGS sequence"/>
</dbReference>
<dbReference type="STRING" id="1325130.HFN_0034"/>
<comment type="subunit">
    <text evidence="2">Monomer. Binds 30S ribosomal subunits, but not 50S ribosomal subunits or 70S ribosomes.</text>
</comment>
<dbReference type="EMBL" id="BASD01000010">
    <property type="protein sequence ID" value="GAD18903.1"/>
    <property type="molecule type" value="Genomic_DNA"/>
</dbReference>
<evidence type="ECO:0000256" key="2">
    <source>
        <dbReference type="HAMAP-Rule" id="MF_00003"/>
    </source>
</evidence>
<dbReference type="NCBIfam" id="NF001806">
    <property type="entry name" value="PRK00521.3-4"/>
    <property type="match status" value="1"/>
</dbReference>
<dbReference type="OrthoDB" id="5339518at2"/>
<dbReference type="PANTHER" id="PTHR33515:SF1">
    <property type="entry name" value="RIBOSOME-BINDING FACTOR A, CHLOROPLASTIC-RELATED"/>
    <property type="match status" value="1"/>
</dbReference>
<accession>T1DVP1</accession>
<protein>
    <recommendedName>
        <fullName evidence="2">Ribosome-binding factor A</fullName>
    </recommendedName>
</protein>
<sequence length="130" mass="15110">MSVKLERMRSMLKELLIEALSHLDDERINSVSITDVECSKGKYNAKVFVQIDNQDALATLKILKKAEGILREYVLSNSGWFKCPHLQFVIDESLEKSQGIEAIFRQINEEKLNEEKFNEEKLKHTNKKNK</sequence>
<dbReference type="GO" id="GO:0005829">
    <property type="term" value="C:cytosol"/>
    <property type="evidence" value="ECO:0007669"/>
    <property type="project" value="TreeGrafter"/>
</dbReference>
<dbReference type="PANTHER" id="PTHR33515">
    <property type="entry name" value="RIBOSOME-BINDING FACTOR A, CHLOROPLASTIC-RELATED"/>
    <property type="match status" value="1"/>
</dbReference>
<dbReference type="AlphaFoldDB" id="T1DVP1"/>
<gene>
    <name evidence="2" type="primary">rbfA</name>
    <name evidence="3" type="ORF">HFN_0034</name>
</gene>
<evidence type="ECO:0000313" key="3">
    <source>
        <dbReference type="EMBL" id="GAD18903.1"/>
    </source>
</evidence>
<dbReference type="InterPro" id="IPR023799">
    <property type="entry name" value="RbfA_dom_sf"/>
</dbReference>
<keyword evidence="2" id="KW-0963">Cytoplasm</keyword>
<dbReference type="HAMAP" id="MF_00003">
    <property type="entry name" value="RbfA"/>
    <property type="match status" value="1"/>
</dbReference>
<dbReference type="GO" id="GO:0030490">
    <property type="term" value="P:maturation of SSU-rRNA"/>
    <property type="evidence" value="ECO:0007669"/>
    <property type="project" value="UniProtKB-UniRule"/>
</dbReference>
<dbReference type="NCBIfam" id="TIGR00082">
    <property type="entry name" value="rbfA"/>
    <property type="match status" value="1"/>
</dbReference>
<comment type="caution">
    <text evidence="3">The sequence shown here is derived from an EMBL/GenBank/DDBJ whole genome shotgun (WGS) entry which is preliminary data.</text>
</comment>
<dbReference type="Gene3D" id="3.30.300.20">
    <property type="match status" value="1"/>
</dbReference>
<comment type="function">
    <text evidence="2">One of several proteins that assist in the late maturation steps of the functional core of the 30S ribosomal subunit. Associates with free 30S ribosomal subunits (but not with 30S subunits that are part of 70S ribosomes or polysomes). Required for efficient processing of 16S rRNA. May interact with the 5'-terminal helix region of 16S rRNA.</text>
</comment>
<dbReference type="eggNOG" id="COG0858">
    <property type="taxonomic scope" value="Bacteria"/>
</dbReference>
<dbReference type="RefSeq" id="WP_023947889.1">
    <property type="nucleotide sequence ID" value="NZ_BASD01000010.1"/>
</dbReference>
<name>T1DVP1_9HELI</name>
<dbReference type="InterPro" id="IPR000238">
    <property type="entry name" value="RbfA"/>
</dbReference>